<dbReference type="EMBL" id="KQ435711">
    <property type="protein sequence ID" value="KOX79454.1"/>
    <property type="molecule type" value="Genomic_DNA"/>
</dbReference>
<accession>A0A0N0BJP9</accession>
<name>A0A0N0BJP9_9HYME</name>
<sequence>MAHGEFRAKGMPDGLSALSAFHISAVSPRSRKPLNEQFLRNLRDDSNSDECYDLNQITPLNRARSTSPAVTENCKTINKRCVLIKVQFLTDPISLLATSFLENGTFTLRSQNRLSAAGDHDAQQSHGSESFCAPLGPVFGGRCGAEALGLGLGLSLGPAYRFALPPGLAAKTTRCLVFDQDVNEVINGRKMSVQWVSLDNVCGYSLSGVRIKGREKGGSGQEGGGLLITTSSAINIYGRQLSRLEKLIKYSVPGWIGNSSDDAYFKANVNYRVVISRYFYNDPPHLKKRPLSRLRKTKIDINNVITPPDLFGIDRKIEYASKKYHSRLIWEGVIIGLAIF</sequence>
<keyword evidence="2" id="KW-1185">Reference proteome</keyword>
<protein>
    <submittedName>
        <fullName evidence="1">Uncharacterized protein</fullName>
    </submittedName>
</protein>
<evidence type="ECO:0000313" key="1">
    <source>
        <dbReference type="EMBL" id="KOX79454.1"/>
    </source>
</evidence>
<gene>
    <name evidence="1" type="ORF">WN51_02719</name>
</gene>
<dbReference type="OrthoDB" id="10661333at2759"/>
<dbReference type="AlphaFoldDB" id="A0A0N0BJP9"/>
<evidence type="ECO:0000313" key="2">
    <source>
        <dbReference type="Proteomes" id="UP000053105"/>
    </source>
</evidence>
<proteinExistence type="predicted"/>
<reference evidence="1 2" key="1">
    <citation type="submission" date="2015-07" db="EMBL/GenBank/DDBJ databases">
        <title>The genome of Melipona quadrifasciata.</title>
        <authorList>
            <person name="Pan H."/>
            <person name="Kapheim K."/>
        </authorList>
    </citation>
    <scope>NUCLEOTIDE SEQUENCE [LARGE SCALE GENOMIC DNA]</scope>
    <source>
        <strain evidence="1">0111107301</strain>
        <tissue evidence="1">Whole body</tissue>
    </source>
</reference>
<organism evidence="1 2">
    <name type="scientific">Melipona quadrifasciata</name>
    <dbReference type="NCBI Taxonomy" id="166423"/>
    <lineage>
        <taxon>Eukaryota</taxon>
        <taxon>Metazoa</taxon>
        <taxon>Ecdysozoa</taxon>
        <taxon>Arthropoda</taxon>
        <taxon>Hexapoda</taxon>
        <taxon>Insecta</taxon>
        <taxon>Pterygota</taxon>
        <taxon>Neoptera</taxon>
        <taxon>Endopterygota</taxon>
        <taxon>Hymenoptera</taxon>
        <taxon>Apocrita</taxon>
        <taxon>Aculeata</taxon>
        <taxon>Apoidea</taxon>
        <taxon>Anthophila</taxon>
        <taxon>Apidae</taxon>
        <taxon>Melipona</taxon>
    </lineage>
</organism>
<dbReference type="Proteomes" id="UP000053105">
    <property type="component" value="Unassembled WGS sequence"/>
</dbReference>